<reference evidence="1 2" key="1">
    <citation type="submission" date="2018-04" db="EMBL/GenBank/DDBJ databases">
        <title>Genomic Encyclopedia of Type Strains, Phase IV (KMG-IV): sequencing the most valuable type-strain genomes for metagenomic binning, comparative biology and taxonomic classification.</title>
        <authorList>
            <person name="Goeker M."/>
        </authorList>
    </citation>
    <scope>NUCLEOTIDE SEQUENCE [LARGE SCALE GENOMIC DNA]</scope>
    <source>
        <strain evidence="1 2">DSM 104150</strain>
    </source>
</reference>
<protein>
    <submittedName>
        <fullName evidence="1">Putative 2-oxoglutarate-Fe(II)-dependent oxygenase superfamily protein</fullName>
    </submittedName>
</protein>
<dbReference type="Gene3D" id="2.60.120.620">
    <property type="entry name" value="q2cbj1_9rhob like domain"/>
    <property type="match status" value="1"/>
</dbReference>
<proteinExistence type="predicted"/>
<comment type="caution">
    <text evidence="1">The sequence shown here is derived from an EMBL/GenBank/DDBJ whole genome shotgun (WGS) entry which is preliminary data.</text>
</comment>
<evidence type="ECO:0000313" key="2">
    <source>
        <dbReference type="Proteomes" id="UP000248330"/>
    </source>
</evidence>
<dbReference type="EMBL" id="QICN01000009">
    <property type="protein sequence ID" value="PXV65717.1"/>
    <property type="molecule type" value="Genomic_DNA"/>
</dbReference>
<organism evidence="1 2">
    <name type="scientific">Sinimarinibacterium flocculans</name>
    <dbReference type="NCBI Taxonomy" id="985250"/>
    <lineage>
        <taxon>Bacteria</taxon>
        <taxon>Pseudomonadati</taxon>
        <taxon>Pseudomonadota</taxon>
        <taxon>Gammaproteobacteria</taxon>
        <taxon>Nevskiales</taxon>
        <taxon>Nevskiaceae</taxon>
        <taxon>Sinimarinibacterium</taxon>
    </lineage>
</organism>
<name>A0A318E8F6_9GAMM</name>
<keyword evidence="2" id="KW-1185">Reference proteome</keyword>
<dbReference type="RefSeq" id="WP_211307379.1">
    <property type="nucleotide sequence ID" value="NZ_CAWNXA010000009.1"/>
</dbReference>
<dbReference type="Proteomes" id="UP000248330">
    <property type="component" value="Unassembled WGS sequence"/>
</dbReference>
<dbReference type="Pfam" id="PF13759">
    <property type="entry name" value="2OG-FeII_Oxy_5"/>
    <property type="match status" value="1"/>
</dbReference>
<gene>
    <name evidence="1" type="ORF">C8D93_10996</name>
</gene>
<dbReference type="InterPro" id="IPR012668">
    <property type="entry name" value="CHP02466"/>
</dbReference>
<dbReference type="AlphaFoldDB" id="A0A318E8F6"/>
<sequence length="235" mass="26107">MSDMELGPGFHGLWPTPLGVYRLAGISEFNDSLARELEAIRAEQLEQRRQAPGSFFASDDDLLQRTKLKGWEPFVRFVVERIRDTAEQANTGFWPAQGLRLEVAIKGMWFQCSNGGAFHDVHTHGNCSWSGVYVVQVDNPQERIRHPVYGPANGVTRFYGPPFGVLGGAFVDVANAYLQPPHRDVEPVPGQLTIFPSWLAHQALPYAGTLDRIIISFNASLHAAGGDRLHEYSAH</sequence>
<evidence type="ECO:0000313" key="1">
    <source>
        <dbReference type="EMBL" id="PXV65717.1"/>
    </source>
</evidence>
<accession>A0A318E8F6</accession>